<dbReference type="Gene3D" id="3.40.190.10">
    <property type="entry name" value="Periplasmic binding protein-like II"/>
    <property type="match status" value="2"/>
</dbReference>
<evidence type="ECO:0000313" key="5">
    <source>
        <dbReference type="EMBL" id="MFD2674254.1"/>
    </source>
</evidence>
<dbReference type="SMART" id="SM00062">
    <property type="entry name" value="PBPb"/>
    <property type="match status" value="1"/>
</dbReference>
<dbReference type="PROSITE" id="PS51257">
    <property type="entry name" value="PROKAR_LIPOPROTEIN"/>
    <property type="match status" value="1"/>
</dbReference>
<evidence type="ECO:0000259" key="4">
    <source>
        <dbReference type="SMART" id="SM00079"/>
    </source>
</evidence>
<sequence>MHTKRPLSILAIAALTTGLLSGCNALGGTSNTAGGFGDCEVTGEAGSIKLETKNPETLSIATVLPSNGWWNGESPETVKSGFEYCMVANIAHRAGLKSVTITHQSWDQYISASNQDYDLSLASTTITDERKQVFDFSNPYFQSNLGVAVKKDSKVTEDNISQHRIGVLQGNMGAQFTTDKIKPKGGPQLFQTETEMFTALKAGQIDAVVTDTTLALTNTHASNGELEVIAQFKVDQGYGITFKKGSPNVDPVNQAIEQMTEDGTLDKLSETYLKPLFGVDPNSIPHWELKG</sequence>
<organism evidence="5 6">
    <name type="scientific">Gulosibacter bifidus</name>
    <dbReference type="NCBI Taxonomy" id="272239"/>
    <lineage>
        <taxon>Bacteria</taxon>
        <taxon>Bacillati</taxon>
        <taxon>Actinomycetota</taxon>
        <taxon>Actinomycetes</taxon>
        <taxon>Micrococcales</taxon>
        <taxon>Microbacteriaceae</taxon>
        <taxon>Gulosibacter</taxon>
    </lineage>
</organism>
<feature type="domain" description="Solute-binding protein family 3/N-terminal" evidence="3">
    <location>
        <begin position="77"/>
        <end position="276"/>
    </location>
</feature>
<dbReference type="SUPFAM" id="SSF53850">
    <property type="entry name" value="Periplasmic binding protein-like II"/>
    <property type="match status" value="1"/>
</dbReference>
<dbReference type="SMART" id="SM00079">
    <property type="entry name" value="PBPe"/>
    <property type="match status" value="1"/>
</dbReference>
<dbReference type="PANTHER" id="PTHR35936:SF19">
    <property type="entry name" value="AMINO-ACID-BINDING PROTEIN YXEM-RELATED"/>
    <property type="match status" value="1"/>
</dbReference>
<dbReference type="Pfam" id="PF00497">
    <property type="entry name" value="SBP_bac_3"/>
    <property type="match status" value="1"/>
</dbReference>
<dbReference type="EMBL" id="JBHUNF010000001">
    <property type="protein sequence ID" value="MFD2674254.1"/>
    <property type="molecule type" value="Genomic_DNA"/>
</dbReference>
<dbReference type="CDD" id="cd13530">
    <property type="entry name" value="PBP2_peptides_like"/>
    <property type="match status" value="1"/>
</dbReference>
<feature type="chain" id="PRO_5045851828" evidence="2">
    <location>
        <begin position="26"/>
        <end position="291"/>
    </location>
</feature>
<accession>A0ABW5RHD9</accession>
<dbReference type="PANTHER" id="PTHR35936">
    <property type="entry name" value="MEMBRANE-BOUND LYTIC MUREIN TRANSGLYCOSYLASE F"/>
    <property type="match status" value="1"/>
</dbReference>
<evidence type="ECO:0000256" key="2">
    <source>
        <dbReference type="SAM" id="SignalP"/>
    </source>
</evidence>
<evidence type="ECO:0000256" key="1">
    <source>
        <dbReference type="ARBA" id="ARBA00022729"/>
    </source>
</evidence>
<dbReference type="Proteomes" id="UP001597453">
    <property type="component" value="Unassembled WGS sequence"/>
</dbReference>
<reference evidence="6" key="1">
    <citation type="journal article" date="2019" name="Int. J. Syst. Evol. Microbiol.">
        <title>The Global Catalogue of Microorganisms (GCM) 10K type strain sequencing project: providing services to taxonomists for standard genome sequencing and annotation.</title>
        <authorList>
            <consortium name="The Broad Institute Genomics Platform"/>
            <consortium name="The Broad Institute Genome Sequencing Center for Infectious Disease"/>
            <person name="Wu L."/>
            <person name="Ma J."/>
        </authorList>
    </citation>
    <scope>NUCLEOTIDE SEQUENCE [LARGE SCALE GENOMIC DNA]</scope>
    <source>
        <strain evidence="6">TISTR 1511</strain>
    </source>
</reference>
<name>A0ABW5RHD9_9MICO</name>
<dbReference type="InterPro" id="IPR001638">
    <property type="entry name" value="Solute-binding_3/MltF_N"/>
</dbReference>
<dbReference type="InterPro" id="IPR001320">
    <property type="entry name" value="Iontro_rcpt_C"/>
</dbReference>
<feature type="domain" description="Ionotropic glutamate receptor C-terminal" evidence="4">
    <location>
        <begin position="77"/>
        <end position="275"/>
    </location>
</feature>
<comment type="caution">
    <text evidence="5">The sequence shown here is derived from an EMBL/GenBank/DDBJ whole genome shotgun (WGS) entry which is preliminary data.</text>
</comment>
<keyword evidence="1 2" id="KW-0732">Signal</keyword>
<evidence type="ECO:0000259" key="3">
    <source>
        <dbReference type="SMART" id="SM00062"/>
    </source>
</evidence>
<evidence type="ECO:0000313" key="6">
    <source>
        <dbReference type="Proteomes" id="UP001597453"/>
    </source>
</evidence>
<keyword evidence="6" id="KW-1185">Reference proteome</keyword>
<protein>
    <submittedName>
        <fullName evidence="5">ABC transporter substrate-binding protein</fullName>
    </submittedName>
</protein>
<feature type="signal peptide" evidence="2">
    <location>
        <begin position="1"/>
        <end position="25"/>
    </location>
</feature>
<proteinExistence type="predicted"/>
<dbReference type="RefSeq" id="WP_083524546.1">
    <property type="nucleotide sequence ID" value="NZ_JBHUNF010000001.1"/>
</dbReference>
<gene>
    <name evidence="5" type="ORF">ACFSUQ_02925</name>
</gene>